<gene>
    <name evidence="7" type="ORF">LITE_LOCUS9837</name>
</gene>
<evidence type="ECO:0000256" key="1">
    <source>
        <dbReference type="ARBA" id="ARBA00022676"/>
    </source>
</evidence>
<dbReference type="GO" id="GO:0003950">
    <property type="term" value="F:NAD+ poly-ADP-ribosyltransferase activity"/>
    <property type="evidence" value="ECO:0007669"/>
    <property type="project" value="UniProtKB-UniRule"/>
</dbReference>
<protein>
    <recommendedName>
        <fullName evidence="4">Poly [ADP-ribose] polymerase</fullName>
        <shortName evidence="4">PARP</shortName>
        <ecNumber evidence="4">2.4.2.-</ecNumber>
    </recommendedName>
</protein>
<keyword evidence="5" id="KW-0732">Signal</keyword>
<dbReference type="GO" id="GO:0006302">
    <property type="term" value="P:double-strand break repair"/>
    <property type="evidence" value="ECO:0007669"/>
    <property type="project" value="TreeGrafter"/>
</dbReference>
<dbReference type="Pfam" id="PF00644">
    <property type="entry name" value="PARP"/>
    <property type="match status" value="1"/>
</dbReference>
<dbReference type="EC" id="2.4.2.-" evidence="4"/>
<accession>A0AAV0IL31</accession>
<keyword evidence="1 4" id="KW-0328">Glycosyltransferase</keyword>
<evidence type="ECO:0000259" key="6">
    <source>
        <dbReference type="PROSITE" id="PS51059"/>
    </source>
</evidence>
<feature type="chain" id="PRO_5043505248" description="Poly [ADP-ribose] polymerase" evidence="5">
    <location>
        <begin position="28"/>
        <end position="229"/>
    </location>
</feature>
<organism evidence="7 8">
    <name type="scientific">Linum tenue</name>
    <dbReference type="NCBI Taxonomy" id="586396"/>
    <lineage>
        <taxon>Eukaryota</taxon>
        <taxon>Viridiplantae</taxon>
        <taxon>Streptophyta</taxon>
        <taxon>Embryophyta</taxon>
        <taxon>Tracheophyta</taxon>
        <taxon>Spermatophyta</taxon>
        <taxon>Magnoliopsida</taxon>
        <taxon>eudicotyledons</taxon>
        <taxon>Gunneridae</taxon>
        <taxon>Pentapetalae</taxon>
        <taxon>rosids</taxon>
        <taxon>fabids</taxon>
        <taxon>Malpighiales</taxon>
        <taxon>Linaceae</taxon>
        <taxon>Linum</taxon>
    </lineage>
</organism>
<keyword evidence="2 4" id="KW-0808">Transferase</keyword>
<dbReference type="Proteomes" id="UP001154282">
    <property type="component" value="Unassembled WGS sequence"/>
</dbReference>
<dbReference type="InterPro" id="IPR036616">
    <property type="entry name" value="Poly(ADP-ribose)pol_reg_dom_sf"/>
</dbReference>
<dbReference type="GO" id="GO:0070212">
    <property type="term" value="P:protein poly-ADP-ribosylation"/>
    <property type="evidence" value="ECO:0007669"/>
    <property type="project" value="TreeGrafter"/>
</dbReference>
<evidence type="ECO:0000256" key="3">
    <source>
        <dbReference type="ARBA" id="ARBA00023027"/>
    </source>
</evidence>
<proteinExistence type="predicted"/>
<dbReference type="AlphaFoldDB" id="A0AAV0IL31"/>
<dbReference type="PANTHER" id="PTHR10459:SF106">
    <property type="entry name" value="PROTEIN ADP-RIBOSYLTRANSFERASE PARP3"/>
    <property type="match status" value="1"/>
</dbReference>
<evidence type="ECO:0000256" key="4">
    <source>
        <dbReference type="RuleBase" id="RU362114"/>
    </source>
</evidence>
<feature type="domain" description="PARP catalytic" evidence="6">
    <location>
        <begin position="1"/>
        <end position="223"/>
    </location>
</feature>
<evidence type="ECO:0000256" key="2">
    <source>
        <dbReference type="ARBA" id="ARBA00022679"/>
    </source>
</evidence>
<evidence type="ECO:0000256" key="5">
    <source>
        <dbReference type="SAM" id="SignalP"/>
    </source>
</evidence>
<evidence type="ECO:0000313" key="7">
    <source>
        <dbReference type="EMBL" id="CAI0398265.1"/>
    </source>
</evidence>
<dbReference type="InterPro" id="IPR012317">
    <property type="entry name" value="Poly(ADP-ribose)pol_cat_dom"/>
</dbReference>
<dbReference type="InterPro" id="IPR050800">
    <property type="entry name" value="ARTD/PARP"/>
</dbReference>
<keyword evidence="3 4" id="KW-0520">NAD</keyword>
<dbReference type="PANTHER" id="PTHR10459">
    <property type="entry name" value="DNA LIGASE"/>
    <property type="match status" value="1"/>
</dbReference>
<dbReference type="SUPFAM" id="SSF47587">
    <property type="entry name" value="Domain of poly(ADP-ribose) polymerase"/>
    <property type="match status" value="1"/>
</dbReference>
<evidence type="ECO:0000313" key="8">
    <source>
        <dbReference type="Proteomes" id="UP001154282"/>
    </source>
</evidence>
<sequence length="229" mass="25639">MSYKITAFHRGSNATLVLFLVLCRARGEKALLELVEAVQSAKGSGRKEEGVWSDHSQRWFTLMPSTRPFIFKDHKQLADIVSILNFRLLAWQSSSDSGRAIVCSDAAAEAARYGFTAVDRPEGFLVLAMASFGHQIVEVRTPPEDTKTLEEKKVGVKGSGRKTTDEAEHFTWRDEIKVPCGKLVPSDHKDSVLEYNENAVYDPKMTSIRFLVSVKYEEQNAEVEDVEPA</sequence>
<comment type="caution">
    <text evidence="7">The sequence shown here is derived from an EMBL/GenBank/DDBJ whole genome shotgun (WGS) entry which is preliminary data.</text>
</comment>
<name>A0AAV0IL31_9ROSI</name>
<dbReference type="SUPFAM" id="SSF56399">
    <property type="entry name" value="ADP-ribosylation"/>
    <property type="match status" value="1"/>
</dbReference>
<reference evidence="7" key="1">
    <citation type="submission" date="2022-08" db="EMBL/GenBank/DDBJ databases">
        <authorList>
            <person name="Gutierrez-Valencia J."/>
        </authorList>
    </citation>
    <scope>NUCLEOTIDE SEQUENCE</scope>
</reference>
<dbReference type="Gene3D" id="3.90.228.10">
    <property type="match status" value="1"/>
</dbReference>
<dbReference type="EMBL" id="CAMGYJ010000004">
    <property type="protein sequence ID" value="CAI0398265.1"/>
    <property type="molecule type" value="Genomic_DNA"/>
</dbReference>
<dbReference type="GO" id="GO:1990404">
    <property type="term" value="F:NAD+-protein mono-ADP-ribosyltransferase activity"/>
    <property type="evidence" value="ECO:0007669"/>
    <property type="project" value="TreeGrafter"/>
</dbReference>
<keyword evidence="8" id="KW-1185">Reference proteome</keyword>
<dbReference type="GO" id="GO:0005730">
    <property type="term" value="C:nucleolus"/>
    <property type="evidence" value="ECO:0007669"/>
    <property type="project" value="TreeGrafter"/>
</dbReference>
<feature type="signal peptide" evidence="5">
    <location>
        <begin position="1"/>
        <end position="27"/>
    </location>
</feature>
<dbReference type="PROSITE" id="PS51059">
    <property type="entry name" value="PARP_CATALYTIC"/>
    <property type="match status" value="1"/>
</dbReference>